<feature type="transmembrane region" description="Helical" evidence="1">
    <location>
        <begin position="206"/>
        <end position="226"/>
    </location>
</feature>
<feature type="transmembrane region" description="Helical" evidence="1">
    <location>
        <begin position="345"/>
        <end position="366"/>
    </location>
</feature>
<feature type="transmembrane region" description="Helical" evidence="1">
    <location>
        <begin position="16"/>
        <end position="36"/>
    </location>
</feature>
<reference evidence="2 3" key="1">
    <citation type="journal article" date="2015" name="Nature">
        <title>rRNA introns, odd ribosomes, and small enigmatic genomes across a large radiation of phyla.</title>
        <authorList>
            <person name="Brown C.T."/>
            <person name="Hug L.A."/>
            <person name="Thomas B.C."/>
            <person name="Sharon I."/>
            <person name="Castelle C.J."/>
            <person name="Singh A."/>
            <person name="Wilkins M.J."/>
            <person name="Williams K.H."/>
            <person name="Banfield J.F."/>
        </authorList>
    </citation>
    <scope>NUCLEOTIDE SEQUENCE [LARGE SCALE GENOMIC DNA]</scope>
</reference>
<evidence type="ECO:0000313" key="3">
    <source>
        <dbReference type="Proteomes" id="UP000034543"/>
    </source>
</evidence>
<dbReference type="InterPro" id="IPR018650">
    <property type="entry name" value="STSV1_Orf64"/>
</dbReference>
<gene>
    <name evidence="2" type="ORF">UV59_C0021G0018</name>
</gene>
<protein>
    <submittedName>
        <fullName evidence="2">Membrane protein-like protein</fullName>
    </submittedName>
</protein>
<comment type="caution">
    <text evidence="2">The sequence shown here is derived from an EMBL/GenBank/DDBJ whole genome shotgun (WGS) entry which is preliminary data.</text>
</comment>
<keyword evidence="1" id="KW-0812">Transmembrane</keyword>
<dbReference type="Pfam" id="PF09852">
    <property type="entry name" value="DUF2079"/>
    <property type="match status" value="1"/>
</dbReference>
<dbReference type="Proteomes" id="UP000034543">
    <property type="component" value="Unassembled WGS sequence"/>
</dbReference>
<keyword evidence="1" id="KW-1133">Transmembrane helix</keyword>
<dbReference type="AlphaFoldDB" id="A0A0G1CFP8"/>
<name>A0A0G1CFP8_9BACT</name>
<feature type="transmembrane region" description="Helical" evidence="1">
    <location>
        <begin position="124"/>
        <end position="142"/>
    </location>
</feature>
<feature type="transmembrane region" description="Helical" evidence="1">
    <location>
        <begin position="273"/>
        <end position="294"/>
    </location>
</feature>
<dbReference type="EMBL" id="LCFB01000021">
    <property type="protein sequence ID" value="KKS84352.1"/>
    <property type="molecule type" value="Genomic_DNA"/>
</dbReference>
<proteinExistence type="predicted"/>
<sequence length="387" mass="43735">MQAKISLLLQILKKDITLLTCLIVVYTAIFGTLAVVRHYRFESQGWDLGFYEQTIWKYAHGEIARSSFSGKLDLADRFRPAMLLFVIPYALVPTTETLLILQALVIALACFPLFYLAKKITRHRNFSLIVCLAYLFFIGTQSLLLNDFHEVCLLPLALIGLLYFLETNKFRAASVMLILTLMVREYVGFLVVAIGVSALLTHKPRLFAFLMIAIGAIWSLVVIQVIMPALGQNMFSGFLGGQASFTTELIQLITHPLHTISLLLTPVTKLKTMFVSFAAFGFLPVLYPPLLVPIAMQLALRFLDLTHPYRWTLYFQYSADLAGLMAIGAIYGSKQLLLFIKKIRIISYTTIACLLFAITIFEQLFLSVPLKLLIQPNYFVTEAYMEN</sequence>
<evidence type="ECO:0000256" key="1">
    <source>
        <dbReference type="SAM" id="Phobius"/>
    </source>
</evidence>
<feature type="transmembrane region" description="Helical" evidence="1">
    <location>
        <begin position="98"/>
        <end position="117"/>
    </location>
</feature>
<feature type="non-terminal residue" evidence="2">
    <location>
        <position position="387"/>
    </location>
</feature>
<feature type="transmembrane region" description="Helical" evidence="1">
    <location>
        <begin position="177"/>
        <end position="200"/>
    </location>
</feature>
<dbReference type="STRING" id="1618436.UV59_C0021G0018"/>
<evidence type="ECO:0000313" key="2">
    <source>
        <dbReference type="EMBL" id="KKS84352.1"/>
    </source>
</evidence>
<organism evidence="2 3">
    <name type="scientific">Candidatus Gottesmanbacteria bacterium GW2011_GWA1_43_11</name>
    <dbReference type="NCBI Taxonomy" id="1618436"/>
    <lineage>
        <taxon>Bacteria</taxon>
        <taxon>Candidatus Gottesmaniibacteriota</taxon>
    </lineage>
</organism>
<feature type="transmembrane region" description="Helical" evidence="1">
    <location>
        <begin position="314"/>
        <end position="333"/>
    </location>
</feature>
<accession>A0A0G1CFP8</accession>
<keyword evidence="1" id="KW-0472">Membrane</keyword>